<keyword evidence="3" id="KW-1185">Reference proteome</keyword>
<evidence type="ECO:0000313" key="3">
    <source>
        <dbReference type="Proteomes" id="UP000230066"/>
    </source>
</evidence>
<protein>
    <submittedName>
        <fullName evidence="2">Uncharacterized protein</fullName>
    </submittedName>
</protein>
<dbReference type="EMBL" id="JXXN02009387">
    <property type="protein sequence ID" value="THD18647.1"/>
    <property type="molecule type" value="Genomic_DNA"/>
</dbReference>
<evidence type="ECO:0000256" key="1">
    <source>
        <dbReference type="SAM" id="SignalP"/>
    </source>
</evidence>
<name>A0A4E0RAR2_FASHE</name>
<feature type="chain" id="PRO_5020020926" evidence="1">
    <location>
        <begin position="17"/>
        <end position="135"/>
    </location>
</feature>
<organism evidence="2 3">
    <name type="scientific">Fasciola hepatica</name>
    <name type="common">Liver fluke</name>
    <dbReference type="NCBI Taxonomy" id="6192"/>
    <lineage>
        <taxon>Eukaryota</taxon>
        <taxon>Metazoa</taxon>
        <taxon>Spiralia</taxon>
        <taxon>Lophotrochozoa</taxon>
        <taxon>Platyhelminthes</taxon>
        <taxon>Trematoda</taxon>
        <taxon>Digenea</taxon>
        <taxon>Plagiorchiida</taxon>
        <taxon>Echinostomata</taxon>
        <taxon>Echinostomatoidea</taxon>
        <taxon>Fasciolidae</taxon>
        <taxon>Fasciola</taxon>
    </lineage>
</organism>
<reference evidence="2" key="1">
    <citation type="submission" date="2019-03" db="EMBL/GenBank/DDBJ databases">
        <title>Improved annotation for the trematode Fasciola hepatica.</title>
        <authorList>
            <person name="Choi Y.-J."/>
            <person name="Martin J."/>
            <person name="Mitreva M."/>
        </authorList>
    </citation>
    <scope>NUCLEOTIDE SEQUENCE [LARGE SCALE GENOMIC DNA]</scope>
</reference>
<feature type="signal peptide" evidence="1">
    <location>
        <begin position="1"/>
        <end position="16"/>
    </location>
</feature>
<sequence>MCAHTLAWSLLDYVAASFLDTEKLVLALNHWRTHGLDQPYHLARRLDLLASTDHRRLGHAASAPAPQLSAHIRLCLQDYVKDLVERIDRNSEFFVRLITNVQLLVLDLFYSPNHRIVPILHYFIIYKHKERWSSP</sequence>
<keyword evidence="1" id="KW-0732">Signal</keyword>
<dbReference type="AlphaFoldDB" id="A0A4E0RAR2"/>
<accession>A0A4E0RAR2</accession>
<gene>
    <name evidence="2" type="ORF">D915_010671</name>
</gene>
<evidence type="ECO:0000313" key="2">
    <source>
        <dbReference type="EMBL" id="THD18647.1"/>
    </source>
</evidence>
<proteinExistence type="predicted"/>
<comment type="caution">
    <text evidence="2">The sequence shown here is derived from an EMBL/GenBank/DDBJ whole genome shotgun (WGS) entry which is preliminary data.</text>
</comment>
<dbReference type="Proteomes" id="UP000230066">
    <property type="component" value="Unassembled WGS sequence"/>
</dbReference>